<reference evidence="4 5" key="1">
    <citation type="submission" date="2018-02" db="EMBL/GenBank/DDBJ databases">
        <title>The genomes of Aspergillus section Nigri reveals drivers in fungal speciation.</title>
        <authorList>
            <consortium name="DOE Joint Genome Institute"/>
            <person name="Vesth T.C."/>
            <person name="Nybo J."/>
            <person name="Theobald S."/>
            <person name="Brandl J."/>
            <person name="Frisvad J.C."/>
            <person name="Nielsen K.F."/>
            <person name="Lyhne E.K."/>
            <person name="Kogle M.E."/>
            <person name="Kuo A."/>
            <person name="Riley R."/>
            <person name="Clum A."/>
            <person name="Nolan M."/>
            <person name="Lipzen A."/>
            <person name="Salamov A."/>
            <person name="Henrissat B."/>
            <person name="Wiebenga A."/>
            <person name="De vries R.P."/>
            <person name="Grigoriev I.V."/>
            <person name="Mortensen U.H."/>
            <person name="Andersen M.R."/>
            <person name="Baker S.E."/>
        </authorList>
    </citation>
    <scope>NUCLEOTIDE SEQUENCE [LARGE SCALE GENOMIC DNA]</scope>
    <source>
        <strain evidence="4 5">CBS 114.80</strain>
    </source>
</reference>
<dbReference type="GO" id="GO:0050660">
    <property type="term" value="F:flavin adenine dinucleotide binding"/>
    <property type="evidence" value="ECO:0007669"/>
    <property type="project" value="InterPro"/>
</dbReference>
<dbReference type="InterPro" id="IPR050982">
    <property type="entry name" value="Auxin_biosynth/cation_transpt"/>
</dbReference>
<name>A0A2V5J8E3_9EURO</name>
<evidence type="ECO:0000313" key="5">
    <source>
        <dbReference type="Proteomes" id="UP000248817"/>
    </source>
</evidence>
<accession>A0A2V5J8E3</accession>
<evidence type="ECO:0000256" key="3">
    <source>
        <dbReference type="ARBA" id="ARBA00023002"/>
    </source>
</evidence>
<dbReference type="InterPro" id="IPR020946">
    <property type="entry name" value="Flavin_mOase-like"/>
</dbReference>
<dbReference type="EMBL" id="KZ825509">
    <property type="protein sequence ID" value="PYI30936.1"/>
    <property type="molecule type" value="Genomic_DNA"/>
</dbReference>
<dbReference type="Proteomes" id="UP000248817">
    <property type="component" value="Unassembled WGS sequence"/>
</dbReference>
<keyword evidence="2" id="KW-0274">FAD</keyword>
<dbReference type="GO" id="GO:0050661">
    <property type="term" value="F:NADP binding"/>
    <property type="evidence" value="ECO:0007669"/>
    <property type="project" value="InterPro"/>
</dbReference>
<organism evidence="4 5">
    <name type="scientific">Aspergillus indologenus CBS 114.80</name>
    <dbReference type="NCBI Taxonomy" id="1450541"/>
    <lineage>
        <taxon>Eukaryota</taxon>
        <taxon>Fungi</taxon>
        <taxon>Dikarya</taxon>
        <taxon>Ascomycota</taxon>
        <taxon>Pezizomycotina</taxon>
        <taxon>Eurotiomycetes</taxon>
        <taxon>Eurotiomycetidae</taxon>
        <taxon>Eurotiales</taxon>
        <taxon>Aspergillaceae</taxon>
        <taxon>Aspergillus</taxon>
        <taxon>Aspergillus subgen. Circumdati</taxon>
    </lineage>
</organism>
<proteinExistence type="predicted"/>
<dbReference type="AlphaFoldDB" id="A0A2V5J8E3"/>
<dbReference type="InterPro" id="IPR036188">
    <property type="entry name" value="FAD/NAD-bd_sf"/>
</dbReference>
<dbReference type="PRINTS" id="PR00411">
    <property type="entry name" value="PNDRDTASEI"/>
</dbReference>
<dbReference type="PANTHER" id="PTHR43539">
    <property type="entry name" value="FLAVIN-BINDING MONOOXYGENASE-LIKE PROTEIN (AFU_ORTHOLOGUE AFUA_4G09220)"/>
    <property type="match status" value="1"/>
</dbReference>
<evidence type="ECO:0000256" key="1">
    <source>
        <dbReference type="ARBA" id="ARBA00022630"/>
    </source>
</evidence>
<evidence type="ECO:0000256" key="2">
    <source>
        <dbReference type="ARBA" id="ARBA00022827"/>
    </source>
</evidence>
<keyword evidence="1" id="KW-0285">Flavoprotein</keyword>
<protein>
    <submittedName>
        <fullName evidence="4">Putative flavin-containing monooxygenase</fullName>
    </submittedName>
</protein>
<keyword evidence="5" id="KW-1185">Reference proteome</keyword>
<dbReference type="Pfam" id="PF00743">
    <property type="entry name" value="FMO-like"/>
    <property type="match status" value="1"/>
</dbReference>
<keyword evidence="4" id="KW-0503">Monooxygenase</keyword>
<evidence type="ECO:0000313" key="4">
    <source>
        <dbReference type="EMBL" id="PYI30936.1"/>
    </source>
</evidence>
<keyword evidence="3" id="KW-0560">Oxidoreductase</keyword>
<dbReference type="PANTHER" id="PTHR43539:SF68">
    <property type="entry name" value="FLAVIN-BINDING MONOOXYGENASE-LIKE PROTEIN (AFU_ORTHOLOGUE AFUA_4G09220)"/>
    <property type="match status" value="1"/>
</dbReference>
<sequence>MPETNPRDILPSLPCTLPKTGIPADTNIRKIAGFFSDLFRTDLTPASFTQDAVWRDTFALTGTLRTFYSAPTICDVFNRLRASREAHAFRVTIDAAKPVCLSAECGWIDVPFVFQTRSCPVTDCSGVVSLVRAADEEYRVWMLCTMLEGLHGRANVDSLCPGVQSIHEIRCTENMDVECVVVGAGHSGLGTAGRLKALGVSCIVIERNARVGDNWRRRYDPLRLHTIRNWSHLPFERTFPPSCGEWLTQDQLAEGLESWSQRFGVNVWTTTELESGIWDEMKRKWTLRLQQYGDDQRPSRRLSVTCSHVVLATGGPALTPRKPRFLGEDIFKGEILHSANYKNGQKWKGKRGVVIGSANTGHDMAKDLVASGASSVTMVQRSTTYVLPREYLQRAWEGMFNDVTPTEVSDREMNLVPTAVARLMTMAAVHPQAAAEPERFQDLVRAGFRVEVFGDLIYQLNQRLGGHSMDTGSSAMIARGEIKVKSDSPIVSYTEEGLLFEDGSVLPADVVIFATGFTGNLRDSVRTFFGEDVYNRVEDYWGIDPEGELKGVYVPMGHPGLWYMGGGMGQARFYSRFVALDPCQPRWNSTACVPRNTPKGELGIQCATCTKF</sequence>
<dbReference type="SUPFAM" id="SSF51905">
    <property type="entry name" value="FAD/NAD(P)-binding domain"/>
    <property type="match status" value="1"/>
</dbReference>
<gene>
    <name evidence="4" type="ORF">BP00DRAFT_487021</name>
</gene>
<dbReference type="Pfam" id="PF13450">
    <property type="entry name" value="NAD_binding_8"/>
    <property type="match status" value="1"/>
</dbReference>
<dbReference type="Gene3D" id="3.50.50.60">
    <property type="entry name" value="FAD/NAD(P)-binding domain"/>
    <property type="match status" value="1"/>
</dbReference>
<dbReference type="GO" id="GO:0004499">
    <property type="term" value="F:N,N-dimethylaniline monooxygenase activity"/>
    <property type="evidence" value="ECO:0007669"/>
    <property type="project" value="InterPro"/>
</dbReference>